<feature type="region of interest" description="Disordered" evidence="2">
    <location>
        <begin position="301"/>
        <end position="331"/>
    </location>
</feature>
<name>A0A183AE11_9TREM</name>
<keyword evidence="3" id="KW-0812">Transmembrane</keyword>
<reference evidence="4 5" key="2">
    <citation type="submission" date="2018-11" db="EMBL/GenBank/DDBJ databases">
        <authorList>
            <consortium name="Pathogen Informatics"/>
        </authorList>
    </citation>
    <scope>NUCLEOTIDE SEQUENCE [LARGE SCALE GENOMIC DNA]</scope>
    <source>
        <strain evidence="4 5">Egypt</strain>
    </source>
</reference>
<comment type="similarity">
    <text evidence="1">Belongs to the major facilitator superfamily.</text>
</comment>
<dbReference type="WBParaSite" id="ECPE_0000520801-mRNA-1">
    <property type="protein sequence ID" value="ECPE_0000520801-mRNA-1"/>
    <property type="gene ID" value="ECPE_0000520801"/>
</dbReference>
<evidence type="ECO:0000256" key="3">
    <source>
        <dbReference type="SAM" id="Phobius"/>
    </source>
</evidence>
<gene>
    <name evidence="4" type="ORF">ECPE_LOCUS5196</name>
</gene>
<feature type="compositionally biased region" description="Basic and acidic residues" evidence="2">
    <location>
        <begin position="322"/>
        <end position="331"/>
    </location>
</feature>
<dbReference type="GO" id="GO:0008643">
    <property type="term" value="P:carbohydrate transport"/>
    <property type="evidence" value="ECO:0007669"/>
    <property type="project" value="InterPro"/>
</dbReference>
<evidence type="ECO:0000256" key="1">
    <source>
        <dbReference type="ARBA" id="ARBA00008335"/>
    </source>
</evidence>
<feature type="transmembrane region" description="Helical" evidence="3">
    <location>
        <begin position="144"/>
        <end position="162"/>
    </location>
</feature>
<dbReference type="EMBL" id="UZAN01042045">
    <property type="protein sequence ID" value="VDP74807.1"/>
    <property type="molecule type" value="Genomic_DNA"/>
</dbReference>
<evidence type="ECO:0000313" key="5">
    <source>
        <dbReference type="Proteomes" id="UP000272942"/>
    </source>
</evidence>
<dbReference type="OrthoDB" id="1730117at2759"/>
<evidence type="ECO:0000313" key="4">
    <source>
        <dbReference type="EMBL" id="VDP74807.1"/>
    </source>
</evidence>
<dbReference type="PANTHER" id="PTHR11328">
    <property type="entry name" value="MAJOR FACILITATOR SUPERFAMILY DOMAIN-CONTAINING PROTEIN"/>
    <property type="match status" value="1"/>
</dbReference>
<sequence length="331" mass="36348">MGLSWRVRLGYAIGHVLNDLCASVWFTYTLVYFKFGVGVPTVLAGTVVLLGQVADGLATPLVGFFSDKTSSSLQAHAPVHYQRAPNGQGVNGHLEHTVYSSESTSDLIQDVTIGWAAVQITHLAMMNDLTLEPGERTLLTSLRYLFTVLSNLAVYLCTFFLLHRTPDPEPPHTTESVNNMTSSPYPAKRNPVLGSHPLQNDVDFGEDDLPAFRNLSLAIVGVGGLVTILFHLCIRTSDVVLLPPTTGPTETTPLREVEMEKKSSGPIEHRIHSWRDWLRLPLFWVQGLFYMTVRSTVNVSQQDTGSDLEVGPETADESSEDCIDHGSSEEA</sequence>
<evidence type="ECO:0000256" key="2">
    <source>
        <dbReference type="SAM" id="MobiDB-lite"/>
    </source>
</evidence>
<dbReference type="AlphaFoldDB" id="A0A183AE11"/>
<proteinExistence type="inferred from homology"/>
<accession>A0A183AE11</accession>
<dbReference type="Proteomes" id="UP000272942">
    <property type="component" value="Unassembled WGS sequence"/>
</dbReference>
<evidence type="ECO:0000313" key="6">
    <source>
        <dbReference type="WBParaSite" id="ECPE_0000520801-mRNA-1"/>
    </source>
</evidence>
<keyword evidence="3" id="KW-0472">Membrane</keyword>
<dbReference type="PANTHER" id="PTHR11328:SF28">
    <property type="entry name" value="MAJOR FACILITATOR SUPERFAMILY DOMAIN-CONTAINING PROTEIN 12"/>
    <property type="match status" value="1"/>
</dbReference>
<dbReference type="InterPro" id="IPR039672">
    <property type="entry name" value="MFS_2"/>
</dbReference>
<reference evidence="6" key="1">
    <citation type="submission" date="2016-06" db="UniProtKB">
        <authorList>
            <consortium name="WormBaseParasite"/>
        </authorList>
    </citation>
    <scope>IDENTIFICATION</scope>
</reference>
<keyword evidence="5" id="KW-1185">Reference proteome</keyword>
<organism evidence="6">
    <name type="scientific">Echinostoma caproni</name>
    <dbReference type="NCBI Taxonomy" id="27848"/>
    <lineage>
        <taxon>Eukaryota</taxon>
        <taxon>Metazoa</taxon>
        <taxon>Spiralia</taxon>
        <taxon>Lophotrochozoa</taxon>
        <taxon>Platyhelminthes</taxon>
        <taxon>Trematoda</taxon>
        <taxon>Digenea</taxon>
        <taxon>Plagiorchiida</taxon>
        <taxon>Echinostomata</taxon>
        <taxon>Echinostomatoidea</taxon>
        <taxon>Echinostomatidae</taxon>
        <taxon>Echinostoma</taxon>
    </lineage>
</organism>
<feature type="transmembrane region" description="Helical" evidence="3">
    <location>
        <begin position="215"/>
        <end position="234"/>
    </location>
</feature>
<dbReference type="GO" id="GO:0005886">
    <property type="term" value="C:plasma membrane"/>
    <property type="evidence" value="ECO:0007669"/>
    <property type="project" value="TreeGrafter"/>
</dbReference>
<dbReference type="GO" id="GO:0015293">
    <property type="term" value="F:symporter activity"/>
    <property type="evidence" value="ECO:0007669"/>
    <property type="project" value="InterPro"/>
</dbReference>
<dbReference type="InterPro" id="IPR036259">
    <property type="entry name" value="MFS_trans_sf"/>
</dbReference>
<keyword evidence="3" id="KW-1133">Transmembrane helix</keyword>
<protein>
    <submittedName>
        <fullName evidence="6">Major facilitator superfamily domain-containing protein 12</fullName>
    </submittedName>
</protein>
<dbReference type="SUPFAM" id="SSF103473">
    <property type="entry name" value="MFS general substrate transporter"/>
    <property type="match status" value="1"/>
</dbReference>